<dbReference type="EC" id="1.1.1.304" evidence="2"/>
<evidence type="ECO:0000256" key="5">
    <source>
        <dbReference type="ARBA" id="ARBA00047315"/>
    </source>
</evidence>
<feature type="binding site" evidence="7">
    <location>
        <position position="48"/>
    </location>
    <ligand>
        <name>NAD(+)</name>
        <dbReference type="ChEBI" id="CHEBI:57540"/>
    </ligand>
</feature>
<dbReference type="PANTHER" id="PTHR42760">
    <property type="entry name" value="SHORT-CHAIN DEHYDROGENASES/REDUCTASES FAMILY MEMBER"/>
    <property type="match status" value="1"/>
</dbReference>
<dbReference type="GO" id="GO:0006633">
    <property type="term" value="P:fatty acid biosynthetic process"/>
    <property type="evidence" value="ECO:0007669"/>
    <property type="project" value="TreeGrafter"/>
</dbReference>
<proteinExistence type="inferred from homology"/>
<gene>
    <name evidence="9" type="ORF">D6T64_03380</name>
</gene>
<comment type="caution">
    <text evidence="9">The sequence shown here is derived from an EMBL/GenBank/DDBJ whole genome shotgun (WGS) entry which is preliminary data.</text>
</comment>
<keyword evidence="4 7" id="KW-0520">NAD</keyword>
<dbReference type="Proteomes" id="UP000272015">
    <property type="component" value="Unassembled WGS sequence"/>
</dbReference>
<dbReference type="Pfam" id="PF00106">
    <property type="entry name" value="adh_short"/>
    <property type="match status" value="1"/>
</dbReference>
<feature type="binding site" evidence="7">
    <location>
        <begin position="199"/>
        <end position="204"/>
    </location>
    <ligand>
        <name>NAD(+)</name>
        <dbReference type="ChEBI" id="CHEBI:57540"/>
    </ligand>
</feature>
<evidence type="ECO:0000256" key="8">
    <source>
        <dbReference type="RuleBase" id="RU000363"/>
    </source>
</evidence>
<dbReference type="NCBIfam" id="NF005559">
    <property type="entry name" value="PRK07231.1"/>
    <property type="match status" value="1"/>
</dbReference>
<evidence type="ECO:0000256" key="7">
    <source>
        <dbReference type="PIRSR" id="PIRSR614007-2"/>
    </source>
</evidence>
<dbReference type="GO" id="GO:0048038">
    <property type="term" value="F:quinone binding"/>
    <property type="evidence" value="ECO:0007669"/>
    <property type="project" value="TreeGrafter"/>
</dbReference>
<evidence type="ECO:0000313" key="10">
    <source>
        <dbReference type="Proteomes" id="UP000272015"/>
    </source>
</evidence>
<keyword evidence="3" id="KW-0560">Oxidoreductase</keyword>
<dbReference type="FunFam" id="3.40.50.720:FF:000084">
    <property type="entry name" value="Short-chain dehydrogenase reductase"/>
    <property type="match status" value="1"/>
</dbReference>
<dbReference type="PANTHER" id="PTHR42760:SF121">
    <property type="entry name" value="3-OXOACYL-(ACYL-CARRIER-PROTEIN) REDUCTASE"/>
    <property type="match status" value="1"/>
</dbReference>
<dbReference type="InterPro" id="IPR036291">
    <property type="entry name" value="NAD(P)-bd_dom_sf"/>
</dbReference>
<dbReference type="OrthoDB" id="4481821at2"/>
<dbReference type="InterPro" id="IPR002347">
    <property type="entry name" value="SDR_fam"/>
</dbReference>
<evidence type="ECO:0000256" key="4">
    <source>
        <dbReference type="ARBA" id="ARBA00023027"/>
    </source>
</evidence>
<sequence length="273" mass="28356">MQNTAEQNAAQQNASTTKVALVTGAGQGIGRGIALRLAQDGFDIAVADLDFQAEKGAGVVKEIQALGRKAVFVSADVSERDQVFAAVQTATDVLGGFDVIVNNAGIAQVKPIVDITADDLDKIFRINVNSVVWGIQAAAAKFDELGHKGKIVSAASIAAIQGFPILGAYSASKFAVRGITQAAAQELAPKGITVNAYAPGIVGTGMWELIDEKLSEINGKPLGQNLKENVDGIALGRIETPDDVAKVVSFFAGPDSDYVTGQVLLVDGGMLYN</sequence>
<evidence type="ECO:0000256" key="6">
    <source>
        <dbReference type="PIRSR" id="PIRSR614007-1"/>
    </source>
</evidence>
<feature type="binding site" evidence="7">
    <location>
        <begin position="76"/>
        <end position="77"/>
    </location>
    <ligand>
        <name>NAD(+)</name>
        <dbReference type="ChEBI" id="CHEBI:57540"/>
    </ligand>
</feature>
<comment type="similarity">
    <text evidence="1 8">Belongs to the short-chain dehydrogenases/reductases (SDR) family.</text>
</comment>
<feature type="binding site" evidence="7">
    <location>
        <begin position="27"/>
        <end position="29"/>
    </location>
    <ligand>
        <name>NAD(+)</name>
        <dbReference type="ChEBI" id="CHEBI:57540"/>
    </ligand>
</feature>
<name>A0A3A5MZZ2_9MICO</name>
<reference evidence="9 10" key="1">
    <citation type="submission" date="2018-09" db="EMBL/GenBank/DDBJ databases">
        <title>Novel species of Cryobacterium.</title>
        <authorList>
            <person name="Liu Q."/>
            <person name="Xin Y.-H."/>
        </authorList>
    </citation>
    <scope>NUCLEOTIDE SEQUENCE [LARGE SCALE GENOMIC DNA]</scope>
    <source>
        <strain evidence="9 10">Hh39</strain>
    </source>
</reference>
<dbReference type="InterPro" id="IPR014007">
    <property type="entry name" value="23BDH"/>
</dbReference>
<dbReference type="EMBL" id="QZVS01000057">
    <property type="protein sequence ID" value="RJT90674.1"/>
    <property type="molecule type" value="Genomic_DNA"/>
</dbReference>
<dbReference type="RefSeq" id="WP_119971591.1">
    <property type="nucleotide sequence ID" value="NZ_JBHSQA010000003.1"/>
</dbReference>
<feature type="binding site" evidence="7">
    <location>
        <position position="169"/>
    </location>
    <ligand>
        <name>NAD(+)</name>
        <dbReference type="ChEBI" id="CHEBI:57540"/>
    </ligand>
</feature>
<dbReference type="GO" id="GO:0045150">
    <property type="term" value="P:acetoin catabolic process"/>
    <property type="evidence" value="ECO:0007669"/>
    <property type="project" value="InterPro"/>
</dbReference>
<feature type="active site" description="Proton acceptor" evidence="6">
    <location>
        <position position="169"/>
    </location>
</feature>
<accession>A0A3A5MZZ2</accession>
<comment type="catalytic activity">
    <reaction evidence="5">
        <text>(S)-acetoin + NAD(+) = diacetyl + NADH + H(+)</text>
        <dbReference type="Rhea" id="RHEA:27286"/>
        <dbReference type="ChEBI" id="CHEBI:15378"/>
        <dbReference type="ChEBI" id="CHEBI:15687"/>
        <dbReference type="ChEBI" id="CHEBI:16583"/>
        <dbReference type="ChEBI" id="CHEBI:57540"/>
        <dbReference type="ChEBI" id="CHEBI:57945"/>
        <dbReference type="EC" id="1.1.1.304"/>
    </reaction>
</comment>
<dbReference type="PRINTS" id="PR00080">
    <property type="entry name" value="SDRFAMILY"/>
</dbReference>
<organism evidence="9 10">
    <name type="scientific">Cryobacterium melibiosiphilum</name>
    <dbReference type="NCBI Taxonomy" id="995039"/>
    <lineage>
        <taxon>Bacteria</taxon>
        <taxon>Bacillati</taxon>
        <taxon>Actinomycetota</taxon>
        <taxon>Actinomycetes</taxon>
        <taxon>Micrococcales</taxon>
        <taxon>Microbacteriaceae</taxon>
        <taxon>Cryobacterium</taxon>
    </lineage>
</organism>
<dbReference type="Gene3D" id="3.40.50.720">
    <property type="entry name" value="NAD(P)-binding Rossmann-like Domain"/>
    <property type="match status" value="1"/>
</dbReference>
<dbReference type="PROSITE" id="PS00061">
    <property type="entry name" value="ADH_SHORT"/>
    <property type="match status" value="1"/>
</dbReference>
<dbReference type="NCBIfam" id="TIGR02415">
    <property type="entry name" value="23BDH"/>
    <property type="match status" value="1"/>
</dbReference>
<evidence type="ECO:0000256" key="1">
    <source>
        <dbReference type="ARBA" id="ARBA00006484"/>
    </source>
</evidence>
<dbReference type="SUPFAM" id="SSF51735">
    <property type="entry name" value="NAD(P)-binding Rossmann-fold domains"/>
    <property type="match status" value="1"/>
</dbReference>
<evidence type="ECO:0000256" key="3">
    <source>
        <dbReference type="ARBA" id="ARBA00023002"/>
    </source>
</evidence>
<feature type="binding site" evidence="7">
    <location>
        <position position="103"/>
    </location>
    <ligand>
        <name>NAD(+)</name>
        <dbReference type="ChEBI" id="CHEBI:57540"/>
    </ligand>
</feature>
<dbReference type="PRINTS" id="PR00081">
    <property type="entry name" value="GDHRDH"/>
</dbReference>
<dbReference type="InterPro" id="IPR020904">
    <property type="entry name" value="Sc_DH/Rdtase_CS"/>
</dbReference>
<protein>
    <recommendedName>
        <fullName evidence="2">diacetyl reductase [(S)-acetoin forming]</fullName>
        <ecNumber evidence="2">1.1.1.304</ecNumber>
    </recommendedName>
</protein>
<evidence type="ECO:0000256" key="2">
    <source>
        <dbReference type="ARBA" id="ARBA00012848"/>
    </source>
</evidence>
<feature type="binding site" evidence="7">
    <location>
        <position position="173"/>
    </location>
    <ligand>
        <name>NAD(+)</name>
        <dbReference type="ChEBI" id="CHEBI:57540"/>
    </ligand>
</feature>
<keyword evidence="10" id="KW-1185">Reference proteome</keyword>
<dbReference type="GO" id="GO:0052588">
    <property type="term" value="F:diacetyl reductase ((S)-acetoin forming) (NAD+) activity"/>
    <property type="evidence" value="ECO:0007669"/>
    <property type="project" value="UniProtKB-EC"/>
</dbReference>
<evidence type="ECO:0000313" key="9">
    <source>
        <dbReference type="EMBL" id="RJT90674.1"/>
    </source>
</evidence>
<dbReference type="AlphaFoldDB" id="A0A3A5MZZ2"/>